<protein>
    <submittedName>
        <fullName evidence="3">Uncharacterized protein</fullName>
    </submittedName>
</protein>
<proteinExistence type="predicted"/>
<dbReference type="AlphaFoldDB" id="A0A6V8PNJ2"/>
<feature type="region of interest" description="Disordered" evidence="1">
    <location>
        <begin position="1"/>
        <end position="21"/>
    </location>
</feature>
<dbReference type="Proteomes" id="UP000568877">
    <property type="component" value="Unassembled WGS sequence"/>
</dbReference>
<evidence type="ECO:0000313" key="4">
    <source>
        <dbReference type="Proteomes" id="UP000568877"/>
    </source>
</evidence>
<reference evidence="3 4" key="1">
    <citation type="journal article" date="2020" name="Front. Microbiol.">
        <title>Single-cell genomics of novel Actinobacteria with the Wood-Ljungdahl pathway discovered in a serpentinizing system.</title>
        <authorList>
            <person name="Merino N."/>
            <person name="Kawai M."/>
            <person name="Boyd E.S."/>
            <person name="Colman D.R."/>
            <person name="McGlynn S.E."/>
            <person name="Nealson K.H."/>
            <person name="Kurokawa K."/>
            <person name="Hongoh Y."/>
        </authorList>
    </citation>
    <scope>NUCLEOTIDE SEQUENCE [LARGE SCALE GENOMIC DNA]</scope>
    <source>
        <strain evidence="3 4">S42</strain>
    </source>
</reference>
<name>A0A6V8PNJ2_9ACTN</name>
<evidence type="ECO:0000313" key="2">
    <source>
        <dbReference type="EMBL" id="GFP33697.1"/>
    </source>
</evidence>
<sequence>MRPQKTGKEIMAELQKPNFES</sequence>
<organism evidence="3 4">
    <name type="scientific">Candidatus Hakubella thermalkaliphila</name>
    <dbReference type="NCBI Taxonomy" id="2754717"/>
    <lineage>
        <taxon>Bacteria</taxon>
        <taxon>Bacillati</taxon>
        <taxon>Actinomycetota</taxon>
        <taxon>Actinomycetota incertae sedis</taxon>
        <taxon>Candidatus Hakubellales</taxon>
        <taxon>Candidatus Hakubellaceae</taxon>
        <taxon>Candidatus Hakubella</taxon>
    </lineage>
</organism>
<evidence type="ECO:0000256" key="1">
    <source>
        <dbReference type="SAM" id="MobiDB-lite"/>
    </source>
</evidence>
<evidence type="ECO:0000313" key="3">
    <source>
        <dbReference type="EMBL" id="GFP33827.1"/>
    </source>
</evidence>
<feature type="non-terminal residue" evidence="3">
    <location>
        <position position="21"/>
    </location>
</feature>
<feature type="compositionally biased region" description="Basic and acidic residues" evidence="1">
    <location>
        <begin position="1"/>
        <end position="11"/>
    </location>
</feature>
<dbReference type="EMBL" id="BLSA01000660">
    <property type="protein sequence ID" value="GFP33697.1"/>
    <property type="molecule type" value="Genomic_DNA"/>
</dbReference>
<gene>
    <name evidence="2" type="ORF">HKBW3S42_02036</name>
    <name evidence="3" type="ORF">HKBW3S42_02166</name>
</gene>
<accession>A0A6V8PNJ2</accession>
<comment type="caution">
    <text evidence="3">The sequence shown here is derived from an EMBL/GenBank/DDBJ whole genome shotgun (WGS) entry which is preliminary data.</text>
</comment>
<dbReference type="EMBL" id="BLSA01000748">
    <property type="protein sequence ID" value="GFP33827.1"/>
    <property type="molecule type" value="Genomic_DNA"/>
</dbReference>